<organism evidence="10 11">
    <name type="scientific">Actinomadura madurae</name>
    <dbReference type="NCBI Taxonomy" id="1993"/>
    <lineage>
        <taxon>Bacteria</taxon>
        <taxon>Bacillati</taxon>
        <taxon>Actinomycetota</taxon>
        <taxon>Actinomycetes</taxon>
        <taxon>Streptosporangiales</taxon>
        <taxon>Thermomonosporaceae</taxon>
        <taxon>Actinomadura</taxon>
    </lineage>
</organism>
<sequence>MSWDEVMPLLWPATVDTLYMTGVATLLTAAFGLLLGVLLVVTERGGLLPAPPLNAVLGVVVNVGRSLPFLILMVAIIPFTRIVVGTSIGNAAAIVPLTVGAIPFYARLVEIALREVDPGVLAAADAMGATRREIVGKVMLREARPGLVSGLTVTVIALIGYTAMAGTVGGGGLGNLAVVYGYERFETKVMVATVALLIVLVLLIQAAGDLVARRLTHR</sequence>
<dbReference type="Pfam" id="PF00528">
    <property type="entry name" value="BPD_transp_1"/>
    <property type="match status" value="1"/>
</dbReference>
<evidence type="ECO:0000256" key="2">
    <source>
        <dbReference type="ARBA" id="ARBA00007069"/>
    </source>
</evidence>
<dbReference type="STRING" id="1993.SAMN04489713_12239"/>
<dbReference type="Gene3D" id="1.10.3720.10">
    <property type="entry name" value="MetI-like"/>
    <property type="match status" value="1"/>
</dbReference>
<dbReference type="EMBL" id="FOVH01000022">
    <property type="protein sequence ID" value="SFQ10607.1"/>
    <property type="molecule type" value="Genomic_DNA"/>
</dbReference>
<dbReference type="SUPFAM" id="SSF161098">
    <property type="entry name" value="MetI-like"/>
    <property type="match status" value="1"/>
</dbReference>
<evidence type="ECO:0000256" key="4">
    <source>
        <dbReference type="ARBA" id="ARBA00022475"/>
    </source>
</evidence>
<evidence type="ECO:0000313" key="10">
    <source>
        <dbReference type="EMBL" id="SFQ10607.1"/>
    </source>
</evidence>
<feature type="domain" description="ABC transmembrane type-1" evidence="9">
    <location>
        <begin position="14"/>
        <end position="206"/>
    </location>
</feature>
<evidence type="ECO:0000256" key="6">
    <source>
        <dbReference type="ARBA" id="ARBA00022989"/>
    </source>
</evidence>
<dbReference type="PANTHER" id="PTHR30450:SF1">
    <property type="entry name" value="D-METHIONINE TRANSPORT SYSTEM PERMEASE PROTEIN METI-RELATED"/>
    <property type="match status" value="1"/>
</dbReference>
<dbReference type="Proteomes" id="UP000183413">
    <property type="component" value="Unassembled WGS sequence"/>
</dbReference>
<comment type="similarity">
    <text evidence="2">Belongs to the binding-protein-dependent transport system permease family. CysTW subfamily.</text>
</comment>
<gene>
    <name evidence="10" type="ORF">SAMN04489713_12239</name>
</gene>
<keyword evidence="5 8" id="KW-0812">Transmembrane</keyword>
<keyword evidence="7 8" id="KW-0472">Membrane</keyword>
<evidence type="ECO:0000259" key="9">
    <source>
        <dbReference type="PROSITE" id="PS50928"/>
    </source>
</evidence>
<feature type="transmembrane region" description="Helical" evidence="8">
    <location>
        <begin position="82"/>
        <end position="106"/>
    </location>
</feature>
<dbReference type="FunFam" id="1.10.3720.10:FF:000002">
    <property type="entry name" value="D-methionine ABC transporter permease MetI"/>
    <property type="match status" value="1"/>
</dbReference>
<keyword evidence="3 8" id="KW-0813">Transport</keyword>
<keyword evidence="6 8" id="KW-1133">Transmembrane helix</keyword>
<dbReference type="GO" id="GO:0005886">
    <property type="term" value="C:plasma membrane"/>
    <property type="evidence" value="ECO:0007669"/>
    <property type="project" value="UniProtKB-SubCell"/>
</dbReference>
<dbReference type="GO" id="GO:0048473">
    <property type="term" value="P:D-methionine transmembrane transport"/>
    <property type="evidence" value="ECO:0007669"/>
    <property type="project" value="TreeGrafter"/>
</dbReference>
<evidence type="ECO:0000313" key="11">
    <source>
        <dbReference type="Proteomes" id="UP000183413"/>
    </source>
</evidence>
<evidence type="ECO:0000256" key="1">
    <source>
        <dbReference type="ARBA" id="ARBA00004651"/>
    </source>
</evidence>
<dbReference type="PROSITE" id="PS50928">
    <property type="entry name" value="ABC_TM1"/>
    <property type="match status" value="1"/>
</dbReference>
<dbReference type="OrthoDB" id="9793490at2"/>
<dbReference type="CDD" id="cd06261">
    <property type="entry name" value="TM_PBP2"/>
    <property type="match status" value="1"/>
</dbReference>
<dbReference type="InterPro" id="IPR035906">
    <property type="entry name" value="MetI-like_sf"/>
</dbReference>
<keyword evidence="4" id="KW-1003">Cell membrane</keyword>
<dbReference type="InParanoid" id="A0A1I5VTK1"/>
<evidence type="ECO:0000256" key="3">
    <source>
        <dbReference type="ARBA" id="ARBA00022448"/>
    </source>
</evidence>
<feature type="transmembrane region" description="Helical" evidence="8">
    <location>
        <begin position="20"/>
        <end position="41"/>
    </location>
</feature>
<protein>
    <submittedName>
        <fullName evidence="10">D-methionine transport system permease protein</fullName>
    </submittedName>
</protein>
<name>A0A1I5VTK1_9ACTN</name>
<dbReference type="GeneID" id="99650268"/>
<feature type="transmembrane region" description="Helical" evidence="8">
    <location>
        <begin position="147"/>
        <end position="169"/>
    </location>
</feature>
<dbReference type="PANTHER" id="PTHR30450">
    <property type="entry name" value="ABC TRANSPORTER PERMEASE"/>
    <property type="match status" value="1"/>
</dbReference>
<comment type="subcellular location">
    <subcellularLocation>
        <location evidence="1 8">Cell membrane</location>
        <topology evidence="1 8">Multi-pass membrane protein</topology>
    </subcellularLocation>
</comment>
<dbReference type="InterPro" id="IPR051322">
    <property type="entry name" value="AA_ABC_Transporter_Permease"/>
</dbReference>
<feature type="transmembrane region" description="Helical" evidence="8">
    <location>
        <begin position="53"/>
        <end position="76"/>
    </location>
</feature>
<dbReference type="RefSeq" id="WP_075024330.1">
    <property type="nucleotide sequence ID" value="NZ_CP083237.1"/>
</dbReference>
<evidence type="ECO:0000256" key="8">
    <source>
        <dbReference type="RuleBase" id="RU363032"/>
    </source>
</evidence>
<dbReference type="AlphaFoldDB" id="A0A1I5VTK1"/>
<evidence type="ECO:0000256" key="7">
    <source>
        <dbReference type="ARBA" id="ARBA00023136"/>
    </source>
</evidence>
<reference evidence="10 11" key="1">
    <citation type="submission" date="2016-10" db="EMBL/GenBank/DDBJ databases">
        <authorList>
            <person name="de Groot N.N."/>
        </authorList>
    </citation>
    <scope>NUCLEOTIDE SEQUENCE [LARGE SCALE GENOMIC DNA]</scope>
    <source>
        <strain evidence="10 11">DSM 43067</strain>
    </source>
</reference>
<feature type="transmembrane region" description="Helical" evidence="8">
    <location>
        <begin position="189"/>
        <end position="212"/>
    </location>
</feature>
<proteinExistence type="inferred from homology"/>
<keyword evidence="11" id="KW-1185">Reference proteome</keyword>
<dbReference type="InterPro" id="IPR000515">
    <property type="entry name" value="MetI-like"/>
</dbReference>
<evidence type="ECO:0000256" key="5">
    <source>
        <dbReference type="ARBA" id="ARBA00022692"/>
    </source>
</evidence>
<accession>A0A1I5VTK1</accession>